<dbReference type="EMBL" id="CAUYUJ010018946">
    <property type="protein sequence ID" value="CAK0887464.1"/>
    <property type="molecule type" value="Genomic_DNA"/>
</dbReference>
<keyword evidence="3" id="KW-1185">Reference proteome</keyword>
<name>A0ABN9WQN0_9DINO</name>
<proteinExistence type="predicted"/>
<protein>
    <submittedName>
        <fullName evidence="2">Uncharacterized protein</fullName>
    </submittedName>
</protein>
<dbReference type="Proteomes" id="UP001189429">
    <property type="component" value="Unassembled WGS sequence"/>
</dbReference>
<feature type="compositionally biased region" description="Low complexity" evidence="1">
    <location>
        <begin position="26"/>
        <end position="37"/>
    </location>
</feature>
<accession>A0ABN9WQN0</accession>
<comment type="caution">
    <text evidence="2">The sequence shown here is derived from an EMBL/GenBank/DDBJ whole genome shotgun (WGS) entry which is preliminary data.</text>
</comment>
<evidence type="ECO:0000313" key="3">
    <source>
        <dbReference type="Proteomes" id="UP001189429"/>
    </source>
</evidence>
<evidence type="ECO:0000256" key="1">
    <source>
        <dbReference type="SAM" id="MobiDB-lite"/>
    </source>
</evidence>
<sequence>MTAKRLQSGGAHGEAPVQKRPRWCCAEEAGPTPGAGADARKAVRDLQWACRQRPLDWWTAAAAAGVLGAGAAALTAKDAAVALQALAKVDDCDEARTAEALVRERLLQPASCDELDACGARAARGSSRGKVRRGAFRSRGSRCPGVPSVLGGCPASGCSPGAAPRRRHSGDARIVLNGRRRPER</sequence>
<gene>
    <name evidence="2" type="ORF">PCOR1329_LOCUS68507</name>
</gene>
<organism evidence="2 3">
    <name type="scientific">Prorocentrum cordatum</name>
    <dbReference type="NCBI Taxonomy" id="2364126"/>
    <lineage>
        <taxon>Eukaryota</taxon>
        <taxon>Sar</taxon>
        <taxon>Alveolata</taxon>
        <taxon>Dinophyceae</taxon>
        <taxon>Prorocentrales</taxon>
        <taxon>Prorocentraceae</taxon>
        <taxon>Prorocentrum</taxon>
    </lineage>
</organism>
<feature type="region of interest" description="Disordered" evidence="1">
    <location>
        <begin position="157"/>
        <end position="184"/>
    </location>
</feature>
<evidence type="ECO:0000313" key="2">
    <source>
        <dbReference type="EMBL" id="CAK0887464.1"/>
    </source>
</evidence>
<feature type="region of interest" description="Disordered" evidence="1">
    <location>
        <begin position="1"/>
        <end position="38"/>
    </location>
</feature>
<reference evidence="2" key="1">
    <citation type="submission" date="2023-10" db="EMBL/GenBank/DDBJ databases">
        <authorList>
            <person name="Chen Y."/>
            <person name="Shah S."/>
            <person name="Dougan E. K."/>
            <person name="Thang M."/>
            <person name="Chan C."/>
        </authorList>
    </citation>
    <scope>NUCLEOTIDE SEQUENCE [LARGE SCALE GENOMIC DNA]</scope>
</reference>